<evidence type="ECO:0000256" key="3">
    <source>
        <dbReference type="PIRSR" id="PIRSR607837-1"/>
    </source>
</evidence>
<proteinExistence type="inferred from homology"/>
<evidence type="ECO:0008006" key="6">
    <source>
        <dbReference type="Google" id="ProtNLM"/>
    </source>
</evidence>
<dbReference type="AlphaFoldDB" id="A0A2U2PFD3"/>
<dbReference type="OrthoDB" id="119432at2"/>
<reference evidence="4 5" key="1">
    <citation type="submission" date="2018-04" db="EMBL/GenBank/DDBJ databases">
        <title>Pedobacter chongqingensis sp. nov., isolated from a rottenly hemp rope.</title>
        <authorList>
            <person name="Cai Y."/>
        </authorList>
    </citation>
    <scope>NUCLEOTIDE SEQUENCE [LARGE SCALE GENOMIC DNA]</scope>
    <source>
        <strain evidence="4 5">FJ4-8</strain>
    </source>
</reference>
<dbReference type="SUPFAM" id="SSF109854">
    <property type="entry name" value="DinB/YfiT-like putative metalloenzymes"/>
    <property type="match status" value="1"/>
</dbReference>
<evidence type="ECO:0000256" key="2">
    <source>
        <dbReference type="ARBA" id="ARBA00022723"/>
    </source>
</evidence>
<dbReference type="EMBL" id="QEAS01000012">
    <property type="protein sequence ID" value="PWG79839.1"/>
    <property type="molecule type" value="Genomic_DNA"/>
</dbReference>
<dbReference type="RefSeq" id="WP_109416736.1">
    <property type="nucleotide sequence ID" value="NZ_QEAS01000012.1"/>
</dbReference>
<feature type="binding site" evidence="3">
    <location>
        <position position="48"/>
    </location>
    <ligand>
        <name>a divalent metal cation</name>
        <dbReference type="ChEBI" id="CHEBI:60240"/>
    </ligand>
</feature>
<dbReference type="InterPro" id="IPR007837">
    <property type="entry name" value="DinB"/>
</dbReference>
<comment type="caution">
    <text evidence="4">The sequence shown here is derived from an EMBL/GenBank/DDBJ whole genome shotgun (WGS) entry which is preliminary data.</text>
</comment>
<name>A0A2U2PFD3_9SPHI</name>
<keyword evidence="2 3" id="KW-0479">Metal-binding</keyword>
<dbReference type="Proteomes" id="UP000245647">
    <property type="component" value="Unassembled WGS sequence"/>
</dbReference>
<organism evidence="4 5">
    <name type="scientific">Pararcticibacter amylolyticus</name>
    <dbReference type="NCBI Taxonomy" id="2173175"/>
    <lineage>
        <taxon>Bacteria</taxon>
        <taxon>Pseudomonadati</taxon>
        <taxon>Bacteroidota</taxon>
        <taxon>Sphingobacteriia</taxon>
        <taxon>Sphingobacteriales</taxon>
        <taxon>Sphingobacteriaceae</taxon>
        <taxon>Pararcticibacter</taxon>
    </lineage>
</organism>
<comment type="similarity">
    <text evidence="1">Belongs to the DinB family.</text>
</comment>
<evidence type="ECO:0000313" key="4">
    <source>
        <dbReference type="EMBL" id="PWG79839.1"/>
    </source>
</evidence>
<accession>A0A2U2PFD3</accession>
<dbReference type="GO" id="GO:0046872">
    <property type="term" value="F:metal ion binding"/>
    <property type="evidence" value="ECO:0007669"/>
    <property type="project" value="UniProtKB-KW"/>
</dbReference>
<feature type="binding site" evidence="3">
    <location>
        <position position="127"/>
    </location>
    <ligand>
        <name>a divalent metal cation</name>
        <dbReference type="ChEBI" id="CHEBI:60240"/>
    </ligand>
</feature>
<dbReference type="InterPro" id="IPR034660">
    <property type="entry name" value="DinB/YfiT-like"/>
</dbReference>
<dbReference type="Gene3D" id="1.20.120.450">
    <property type="entry name" value="dinb family like domain"/>
    <property type="match status" value="1"/>
</dbReference>
<keyword evidence="5" id="KW-1185">Reference proteome</keyword>
<sequence length="166" mass="19081">MYRVLEDFITDWQQEDIFTEKIFLAVREGSQREKVHPDVRSLERLAWHITQTITEMGEKAGLFEHDPLEDRPAPATMKEISEAYLLNSKKLAELIREKWTDASLEEEVNMYGENWKKGKILSVLVAHGAHHRSQMTVVMRLLGMAVPGIYGPSKEEWAAIGMPAME</sequence>
<feature type="binding site" evidence="3">
    <location>
        <position position="131"/>
    </location>
    <ligand>
        <name>a divalent metal cation</name>
        <dbReference type="ChEBI" id="CHEBI:60240"/>
    </ligand>
</feature>
<evidence type="ECO:0000313" key="5">
    <source>
        <dbReference type="Proteomes" id="UP000245647"/>
    </source>
</evidence>
<dbReference type="Pfam" id="PF05163">
    <property type="entry name" value="DinB"/>
    <property type="match status" value="1"/>
</dbReference>
<protein>
    <recommendedName>
        <fullName evidence="6">Damage-inducible protein DinB</fullName>
    </recommendedName>
</protein>
<gene>
    <name evidence="4" type="ORF">DDR33_15660</name>
</gene>
<evidence type="ECO:0000256" key="1">
    <source>
        <dbReference type="ARBA" id="ARBA00008635"/>
    </source>
</evidence>